<evidence type="ECO:0000313" key="3">
    <source>
        <dbReference type="EMBL" id="TVZ02808.1"/>
    </source>
</evidence>
<dbReference type="AlphaFoldDB" id="A0A6P2BV73"/>
<dbReference type="Pfam" id="PF00589">
    <property type="entry name" value="Phage_integrase"/>
    <property type="match status" value="1"/>
</dbReference>
<dbReference type="InterPro" id="IPR013762">
    <property type="entry name" value="Integrase-like_cat_sf"/>
</dbReference>
<evidence type="ECO:0000259" key="2">
    <source>
        <dbReference type="PROSITE" id="PS51898"/>
    </source>
</evidence>
<evidence type="ECO:0000313" key="4">
    <source>
        <dbReference type="Proteomes" id="UP000460272"/>
    </source>
</evidence>
<dbReference type="Gene3D" id="1.10.443.10">
    <property type="entry name" value="Intergrase catalytic core"/>
    <property type="match status" value="1"/>
</dbReference>
<evidence type="ECO:0000256" key="1">
    <source>
        <dbReference type="ARBA" id="ARBA00023172"/>
    </source>
</evidence>
<name>A0A6P2BV73_9ACTN</name>
<dbReference type="OrthoDB" id="1822491at2"/>
<feature type="domain" description="Tyr recombinase" evidence="2">
    <location>
        <begin position="1"/>
        <end position="119"/>
    </location>
</feature>
<sequence length="153" mass="17535">MTAKCRCAGCSQWSADYARERKRRRTGRSAREWTPAWRNDPTEYLGADVWRRIWNKAVDDAGLPFRYTPYQVRHTHASWLIDQGVDLARVQYRLGHGDLQATTRYVKILHEEDPGRQTSCRRHSQMLPRLGKSAAGDAACGIPGTLDSRRHGL</sequence>
<organism evidence="3 4">
    <name type="scientific">Trebonia kvetii</name>
    <dbReference type="NCBI Taxonomy" id="2480626"/>
    <lineage>
        <taxon>Bacteria</taxon>
        <taxon>Bacillati</taxon>
        <taxon>Actinomycetota</taxon>
        <taxon>Actinomycetes</taxon>
        <taxon>Streptosporangiales</taxon>
        <taxon>Treboniaceae</taxon>
        <taxon>Trebonia</taxon>
    </lineage>
</organism>
<dbReference type="Proteomes" id="UP000460272">
    <property type="component" value="Unassembled WGS sequence"/>
</dbReference>
<proteinExistence type="predicted"/>
<gene>
    <name evidence="3" type="ORF">EAS64_20155</name>
</gene>
<dbReference type="RefSeq" id="WP_145854979.1">
    <property type="nucleotide sequence ID" value="NZ_RPFW01000004.1"/>
</dbReference>
<dbReference type="InterPro" id="IPR011010">
    <property type="entry name" value="DNA_brk_join_enz"/>
</dbReference>
<dbReference type="GO" id="GO:0015074">
    <property type="term" value="P:DNA integration"/>
    <property type="evidence" value="ECO:0007669"/>
    <property type="project" value="InterPro"/>
</dbReference>
<dbReference type="PROSITE" id="PS51898">
    <property type="entry name" value="TYR_RECOMBINASE"/>
    <property type="match status" value="1"/>
</dbReference>
<protein>
    <recommendedName>
        <fullName evidence="2">Tyr recombinase domain-containing protein</fullName>
    </recommendedName>
</protein>
<keyword evidence="1" id="KW-0233">DNA recombination</keyword>
<dbReference type="GO" id="GO:0003677">
    <property type="term" value="F:DNA binding"/>
    <property type="evidence" value="ECO:0007669"/>
    <property type="project" value="InterPro"/>
</dbReference>
<dbReference type="EMBL" id="RPFW01000004">
    <property type="protein sequence ID" value="TVZ02808.1"/>
    <property type="molecule type" value="Genomic_DNA"/>
</dbReference>
<dbReference type="GO" id="GO:0006310">
    <property type="term" value="P:DNA recombination"/>
    <property type="evidence" value="ECO:0007669"/>
    <property type="project" value="UniProtKB-KW"/>
</dbReference>
<comment type="caution">
    <text evidence="3">The sequence shown here is derived from an EMBL/GenBank/DDBJ whole genome shotgun (WGS) entry which is preliminary data.</text>
</comment>
<accession>A0A6P2BV73</accession>
<dbReference type="InterPro" id="IPR002104">
    <property type="entry name" value="Integrase_catalytic"/>
</dbReference>
<keyword evidence="4" id="KW-1185">Reference proteome</keyword>
<dbReference type="SUPFAM" id="SSF56349">
    <property type="entry name" value="DNA breaking-rejoining enzymes"/>
    <property type="match status" value="1"/>
</dbReference>
<reference evidence="3 4" key="1">
    <citation type="submission" date="2018-11" db="EMBL/GenBank/DDBJ databases">
        <title>Trebonia kvetii gen.nov., sp.nov., a novel acidophilic actinobacterium, and proposal of the new actinobacterial family Treboniaceae fam. nov.</title>
        <authorList>
            <person name="Rapoport D."/>
            <person name="Sagova-Mareckova M."/>
            <person name="Sedlacek I."/>
            <person name="Provaznik J."/>
            <person name="Kralova S."/>
            <person name="Pavlinic D."/>
            <person name="Benes V."/>
            <person name="Kopecky J."/>
        </authorList>
    </citation>
    <scope>NUCLEOTIDE SEQUENCE [LARGE SCALE GENOMIC DNA]</scope>
    <source>
        <strain evidence="3 4">15Tr583</strain>
    </source>
</reference>